<dbReference type="EMBL" id="CP020330">
    <property type="protein sequence ID" value="AQZ51842.1"/>
    <property type="molecule type" value="Genomic_DNA"/>
</dbReference>
<comment type="catalytic activity">
    <reaction evidence="2">
        <text>2 GTP = 3',3'-c-di-GMP + 2 diphosphate</text>
        <dbReference type="Rhea" id="RHEA:24898"/>
        <dbReference type="ChEBI" id="CHEBI:33019"/>
        <dbReference type="ChEBI" id="CHEBI:37565"/>
        <dbReference type="ChEBI" id="CHEBI:58805"/>
        <dbReference type="EC" id="2.7.7.65"/>
    </reaction>
</comment>
<feature type="transmembrane region" description="Helical" evidence="3">
    <location>
        <begin position="164"/>
        <end position="183"/>
    </location>
</feature>
<dbReference type="NCBIfam" id="TIGR00254">
    <property type="entry name" value="GGDEF"/>
    <property type="match status" value="1"/>
</dbReference>
<dbReference type="SMART" id="SM00267">
    <property type="entry name" value="GGDEF"/>
    <property type="match status" value="1"/>
</dbReference>
<accession>A0A1U9Z2K9</accession>
<evidence type="ECO:0000313" key="6">
    <source>
        <dbReference type="Proteomes" id="UP000191135"/>
    </source>
</evidence>
<feature type="transmembrane region" description="Helical" evidence="3">
    <location>
        <begin position="109"/>
        <end position="129"/>
    </location>
</feature>
<keyword evidence="3" id="KW-0812">Transmembrane</keyword>
<protein>
    <recommendedName>
        <fullName evidence="1">diguanylate cyclase</fullName>
        <ecNumber evidence="1">2.7.7.65</ecNumber>
    </recommendedName>
</protein>
<dbReference type="EC" id="2.7.7.65" evidence="1"/>
<dbReference type="STRING" id="1122214.Mame_02515"/>
<dbReference type="Pfam" id="PF00990">
    <property type="entry name" value="GGDEF"/>
    <property type="match status" value="1"/>
</dbReference>
<evidence type="ECO:0000259" key="4">
    <source>
        <dbReference type="PROSITE" id="PS50887"/>
    </source>
</evidence>
<keyword evidence="3" id="KW-1133">Transmembrane helix</keyword>
<dbReference type="PROSITE" id="PS50887">
    <property type="entry name" value="GGDEF"/>
    <property type="match status" value="1"/>
</dbReference>
<dbReference type="KEGG" id="mmed:Mame_02515"/>
<dbReference type="FunFam" id="3.30.70.270:FF:000001">
    <property type="entry name" value="Diguanylate cyclase domain protein"/>
    <property type="match status" value="1"/>
</dbReference>
<evidence type="ECO:0000256" key="1">
    <source>
        <dbReference type="ARBA" id="ARBA00012528"/>
    </source>
</evidence>
<feature type="transmembrane region" description="Helical" evidence="3">
    <location>
        <begin position="80"/>
        <end position="102"/>
    </location>
</feature>
<dbReference type="GO" id="GO:0052621">
    <property type="term" value="F:diguanylate cyclase activity"/>
    <property type="evidence" value="ECO:0007669"/>
    <property type="project" value="UniProtKB-EC"/>
</dbReference>
<gene>
    <name evidence="5" type="primary">cph2_3</name>
    <name evidence="5" type="ORF">Mame_02515</name>
</gene>
<dbReference type="InterPro" id="IPR029787">
    <property type="entry name" value="Nucleotide_cyclase"/>
</dbReference>
<dbReference type="Gene3D" id="3.30.70.270">
    <property type="match status" value="1"/>
</dbReference>
<dbReference type="InterPro" id="IPR043128">
    <property type="entry name" value="Rev_trsase/Diguanyl_cyclase"/>
</dbReference>
<keyword evidence="3" id="KW-0472">Membrane</keyword>
<feature type="transmembrane region" description="Helical" evidence="3">
    <location>
        <begin position="141"/>
        <end position="157"/>
    </location>
</feature>
<dbReference type="InterPro" id="IPR050469">
    <property type="entry name" value="Diguanylate_Cyclase"/>
</dbReference>
<dbReference type="GO" id="GO:0043709">
    <property type="term" value="P:cell adhesion involved in single-species biofilm formation"/>
    <property type="evidence" value="ECO:0007669"/>
    <property type="project" value="TreeGrafter"/>
</dbReference>
<name>A0A1U9Z2K9_9HYPH</name>
<proteinExistence type="predicted"/>
<feature type="transmembrane region" description="Helical" evidence="3">
    <location>
        <begin position="53"/>
        <end position="74"/>
    </location>
</feature>
<evidence type="ECO:0000256" key="3">
    <source>
        <dbReference type="SAM" id="Phobius"/>
    </source>
</evidence>
<dbReference type="eggNOG" id="COG3706">
    <property type="taxonomic scope" value="Bacteria"/>
</dbReference>
<reference evidence="5 6" key="1">
    <citation type="submission" date="2017-03" db="EMBL/GenBank/DDBJ databases">
        <title>Foreign affairs: Plasmid Transfer between Roseobacters and Rhizobia.</title>
        <authorList>
            <person name="Bartling P."/>
            <person name="Bunk B."/>
            <person name="Overmann J."/>
            <person name="Brinkmann H."/>
            <person name="Petersen J."/>
        </authorList>
    </citation>
    <scope>NUCLEOTIDE SEQUENCE [LARGE SCALE GENOMIC DNA]</scope>
    <source>
        <strain evidence="5 6">MACL11</strain>
    </source>
</reference>
<evidence type="ECO:0000313" key="5">
    <source>
        <dbReference type="EMBL" id="AQZ51842.1"/>
    </source>
</evidence>
<dbReference type="GO" id="GO:0005886">
    <property type="term" value="C:plasma membrane"/>
    <property type="evidence" value="ECO:0007669"/>
    <property type="project" value="TreeGrafter"/>
</dbReference>
<dbReference type="PANTHER" id="PTHR45138">
    <property type="entry name" value="REGULATORY COMPONENTS OF SENSORY TRANSDUCTION SYSTEM"/>
    <property type="match status" value="1"/>
</dbReference>
<sequence length="426" mass="47051">MMLRRVKSLSSEDQLLDEQIELNLKKRGVLLRFTRPLERRFVEEMHRNRHRQLVWAGAIGILVIAGFAFIDLIYREELLARMTLIRSGVVLALLSALTVLIMRDLDTRLPGWISVFGVAVSAVGTGLMLKSPGNPIVEFEPYTFILLAIVGNIALPLRTSQAVVAASVNFAIAAFFILPLPTLLPMEKASPLIFLGVTSLLTLLASYRIESVERKVFLLYLREKVYAEALYAKYRSLNDISNTDALTALANRRLFDDFLKQSWTAAAEADRPLAMLMIDIDHFKGYNDTYGHPAGDECLKRVAAALKASTRSDEDLPARFGGEEFALVLPNSDEDAALALSDRIHDAIAELAIPHASSPSKRLSVSIGIAVEHPATTQHDSRNLLIRADRALYAAKRAGRNCTRVDISMDPAPEFGDNAATAALRN</sequence>
<dbReference type="Proteomes" id="UP000191135">
    <property type="component" value="Chromosome"/>
</dbReference>
<dbReference type="SUPFAM" id="SSF55073">
    <property type="entry name" value="Nucleotide cyclase"/>
    <property type="match status" value="1"/>
</dbReference>
<dbReference type="PANTHER" id="PTHR45138:SF9">
    <property type="entry name" value="DIGUANYLATE CYCLASE DGCM-RELATED"/>
    <property type="match status" value="1"/>
</dbReference>
<dbReference type="AlphaFoldDB" id="A0A1U9Z2K9"/>
<dbReference type="InterPro" id="IPR000160">
    <property type="entry name" value="GGDEF_dom"/>
</dbReference>
<feature type="domain" description="GGDEF" evidence="4">
    <location>
        <begin position="271"/>
        <end position="408"/>
    </location>
</feature>
<dbReference type="CDD" id="cd01949">
    <property type="entry name" value="GGDEF"/>
    <property type="match status" value="1"/>
</dbReference>
<evidence type="ECO:0000256" key="2">
    <source>
        <dbReference type="ARBA" id="ARBA00034247"/>
    </source>
</evidence>
<dbReference type="GO" id="GO:1902201">
    <property type="term" value="P:negative regulation of bacterial-type flagellum-dependent cell motility"/>
    <property type="evidence" value="ECO:0007669"/>
    <property type="project" value="TreeGrafter"/>
</dbReference>
<keyword evidence="6" id="KW-1185">Reference proteome</keyword>
<organism evidence="5 6">
    <name type="scientific">Martelella mediterranea DSM 17316</name>
    <dbReference type="NCBI Taxonomy" id="1122214"/>
    <lineage>
        <taxon>Bacteria</taxon>
        <taxon>Pseudomonadati</taxon>
        <taxon>Pseudomonadota</taxon>
        <taxon>Alphaproteobacteria</taxon>
        <taxon>Hyphomicrobiales</taxon>
        <taxon>Aurantimonadaceae</taxon>
        <taxon>Martelella</taxon>
    </lineage>
</organism>